<dbReference type="InterPro" id="IPR012337">
    <property type="entry name" value="RNaseH-like_sf"/>
</dbReference>
<proteinExistence type="predicted"/>
<feature type="domain" description="Transposase IS701-like DDE" evidence="1">
    <location>
        <begin position="19"/>
        <end position="106"/>
    </location>
</feature>
<reference evidence="3" key="1">
    <citation type="journal article" date="2019" name="Int. J. Syst. Evol. Microbiol.">
        <title>The Global Catalogue of Microorganisms (GCM) 10K type strain sequencing project: providing services to taxonomists for standard genome sequencing and annotation.</title>
        <authorList>
            <consortium name="The Broad Institute Genomics Platform"/>
            <consortium name="The Broad Institute Genome Sequencing Center for Infectious Disease"/>
            <person name="Wu L."/>
            <person name="Ma J."/>
        </authorList>
    </citation>
    <scope>NUCLEOTIDE SEQUENCE [LARGE SCALE GENOMIC DNA]</scope>
    <source>
        <strain evidence="3">JCM 18304</strain>
    </source>
</reference>
<dbReference type="Proteomes" id="UP001501570">
    <property type="component" value="Unassembled WGS sequence"/>
</dbReference>
<dbReference type="PANTHER" id="PTHR33627">
    <property type="entry name" value="TRANSPOSASE"/>
    <property type="match status" value="1"/>
</dbReference>
<name>A0ABP9RM63_9ACTN</name>
<keyword evidence="3" id="KW-1185">Reference proteome</keyword>
<evidence type="ECO:0000313" key="2">
    <source>
        <dbReference type="EMBL" id="GAA5179595.1"/>
    </source>
</evidence>
<dbReference type="Pfam" id="PF13546">
    <property type="entry name" value="DDE_5"/>
    <property type="match status" value="1"/>
</dbReference>
<gene>
    <name evidence="2" type="ORF">GCM10023322_10050</name>
</gene>
<protein>
    <recommendedName>
        <fullName evidence="1">Transposase IS701-like DDE domain-containing protein</fullName>
    </recommendedName>
</protein>
<dbReference type="SUPFAM" id="SSF53098">
    <property type="entry name" value="Ribonuclease H-like"/>
    <property type="match status" value="1"/>
</dbReference>
<organism evidence="2 3">
    <name type="scientific">Rugosimonospora acidiphila</name>
    <dbReference type="NCBI Taxonomy" id="556531"/>
    <lineage>
        <taxon>Bacteria</taxon>
        <taxon>Bacillati</taxon>
        <taxon>Actinomycetota</taxon>
        <taxon>Actinomycetes</taxon>
        <taxon>Micromonosporales</taxon>
        <taxon>Micromonosporaceae</taxon>
        <taxon>Rugosimonospora</taxon>
    </lineage>
</organism>
<comment type="caution">
    <text evidence="2">The sequence shown here is derived from an EMBL/GenBank/DDBJ whole genome shotgun (WGS) entry which is preliminary data.</text>
</comment>
<evidence type="ECO:0000313" key="3">
    <source>
        <dbReference type="Proteomes" id="UP001501570"/>
    </source>
</evidence>
<dbReference type="EMBL" id="BAABJQ010000002">
    <property type="protein sequence ID" value="GAA5179595.1"/>
    <property type="molecule type" value="Genomic_DNA"/>
</dbReference>
<sequence>MDGRELSRVRAQLEDFAAEVFAGLPRSDQRATGLRYLRGLMMDGRRKSMQPMAQRLGVDHQQLQQFPTSSTWDVAGVRRRLATAAVDVVAPRVWVVDDTGFPKDGKPRHV</sequence>
<accession>A0ABP9RM63</accession>
<dbReference type="PANTHER" id="PTHR33627:SF1">
    <property type="entry name" value="TRANSPOSASE"/>
    <property type="match status" value="1"/>
</dbReference>
<dbReference type="InterPro" id="IPR039365">
    <property type="entry name" value="IS701-like"/>
</dbReference>
<dbReference type="InterPro" id="IPR038721">
    <property type="entry name" value="IS701-like_DDE_dom"/>
</dbReference>
<evidence type="ECO:0000259" key="1">
    <source>
        <dbReference type="Pfam" id="PF13546"/>
    </source>
</evidence>